<reference evidence="1" key="1">
    <citation type="submission" date="2015-07" db="EMBL/GenBank/DDBJ databases">
        <title>Adaptation to a free-living lifestyle via gene acquisitions in the diplomonad Trepomonas sp. PC1.</title>
        <authorList>
            <person name="Xu F."/>
            <person name="Jerlstrom-Hultqvist J."/>
            <person name="Kolisko M."/>
            <person name="Simpson A.G.B."/>
            <person name="Roger A.J."/>
            <person name="Svard S.G."/>
            <person name="Andersson J.O."/>
        </authorList>
    </citation>
    <scope>NUCLEOTIDE SEQUENCE</scope>
    <source>
        <strain evidence="1">PC1</strain>
    </source>
</reference>
<name>A0A146K8R5_9EUKA</name>
<accession>A0A146K8R5</accession>
<dbReference type="InterPro" id="IPR017943">
    <property type="entry name" value="Bactericidal_perm-incr_a/b_dom"/>
</dbReference>
<feature type="non-terminal residue" evidence="1">
    <location>
        <position position="415"/>
    </location>
</feature>
<gene>
    <name evidence="1" type="ORF">TPC1_15983</name>
</gene>
<dbReference type="Gene3D" id="3.15.10.10">
    <property type="entry name" value="Bactericidal permeability-increasing protein, domain 1"/>
    <property type="match status" value="1"/>
</dbReference>
<sequence length="415" mass="48022">LMFIIQGLLQECSLYNYTKKPNLTDNDALCTVQLTELGVEKFLIENENLIERYLANLRIPDFTINIGIFQLSLIDIRVQNLGLPLISVQLADETALMQLKSFKFSFIFQFALRQVTYPYISDSGTGQFDFMANGGVELSPTSISSCPYHAQLNQIQGSFEIMNLKIKMFGELEFLYDSIIGMFTQLLKEFLNTRFNEIIIDEIINLINSALQNLDSYARSDELKYFADNRFINVSIIDNMLIVPMTCQVHRFMDGSFFTWFETQQIQRTQKLLTNNQLQYFLQKEVFLTSLKGYNEFCELKFQNVSFQIQQFVRTGLIVRAQVPNSFKATLLMHLKQRVAQSWELINDTRFQLTFGQVIDCVGDCKDADDLAKDIVLKQRFSVVGITTSNNIDEEDCVEIYVNEDYYYVGCDMIK</sequence>
<dbReference type="SUPFAM" id="SSF55394">
    <property type="entry name" value="Bactericidal permeability-increasing protein, BPI"/>
    <property type="match status" value="1"/>
</dbReference>
<dbReference type="EMBL" id="GDID01004441">
    <property type="protein sequence ID" value="JAP92165.1"/>
    <property type="molecule type" value="Transcribed_RNA"/>
</dbReference>
<evidence type="ECO:0000313" key="1">
    <source>
        <dbReference type="EMBL" id="JAP92165.1"/>
    </source>
</evidence>
<dbReference type="GO" id="GO:0008289">
    <property type="term" value="F:lipid binding"/>
    <property type="evidence" value="ECO:0007669"/>
    <property type="project" value="InterPro"/>
</dbReference>
<protein>
    <submittedName>
        <fullName evidence="1">BPI-like protein</fullName>
    </submittedName>
</protein>
<proteinExistence type="predicted"/>
<dbReference type="AlphaFoldDB" id="A0A146K8R5"/>
<organism evidence="1">
    <name type="scientific">Trepomonas sp. PC1</name>
    <dbReference type="NCBI Taxonomy" id="1076344"/>
    <lineage>
        <taxon>Eukaryota</taxon>
        <taxon>Metamonada</taxon>
        <taxon>Diplomonadida</taxon>
        <taxon>Hexamitidae</taxon>
        <taxon>Hexamitinae</taxon>
        <taxon>Trepomonas</taxon>
    </lineage>
</organism>
<feature type="non-terminal residue" evidence="1">
    <location>
        <position position="1"/>
    </location>
</feature>